<dbReference type="InterPro" id="IPR027417">
    <property type="entry name" value="P-loop_NTPase"/>
</dbReference>
<protein>
    <submittedName>
        <fullName evidence="10">Transport ATP-binding protein CydD</fullName>
    </submittedName>
</protein>
<dbReference type="GO" id="GO:0016887">
    <property type="term" value="F:ATP hydrolysis activity"/>
    <property type="evidence" value="ECO:0007669"/>
    <property type="project" value="InterPro"/>
</dbReference>
<evidence type="ECO:0000259" key="8">
    <source>
        <dbReference type="PROSITE" id="PS50893"/>
    </source>
</evidence>
<dbReference type="Pfam" id="PF00664">
    <property type="entry name" value="ABC_membrane"/>
    <property type="match status" value="1"/>
</dbReference>
<evidence type="ECO:0000256" key="4">
    <source>
        <dbReference type="ARBA" id="ARBA00022840"/>
    </source>
</evidence>
<dbReference type="InterPro" id="IPR017871">
    <property type="entry name" value="ABC_transporter-like_CS"/>
</dbReference>
<dbReference type="CDD" id="cd18584">
    <property type="entry name" value="ABC_6TM_AarD_CydD"/>
    <property type="match status" value="1"/>
</dbReference>
<dbReference type="NCBIfam" id="TIGR02857">
    <property type="entry name" value="CydD"/>
    <property type="match status" value="1"/>
</dbReference>
<feature type="transmembrane region" description="Helical" evidence="7">
    <location>
        <begin position="60"/>
        <end position="86"/>
    </location>
</feature>
<dbReference type="Gene3D" id="3.40.50.300">
    <property type="entry name" value="P-loop containing nucleotide triphosphate hydrolases"/>
    <property type="match status" value="1"/>
</dbReference>
<name>A0A1R4JDT5_9MICO</name>
<evidence type="ECO:0000256" key="2">
    <source>
        <dbReference type="ARBA" id="ARBA00022692"/>
    </source>
</evidence>
<reference evidence="11" key="1">
    <citation type="submission" date="2017-02" db="EMBL/GenBank/DDBJ databases">
        <authorList>
            <person name="Dridi B."/>
        </authorList>
    </citation>
    <scope>NUCLEOTIDE SEQUENCE [LARGE SCALE GENOMIC DNA]</scope>
    <source>
        <strain evidence="11">EB411</strain>
    </source>
</reference>
<dbReference type="Proteomes" id="UP000196778">
    <property type="component" value="Unassembled WGS sequence"/>
</dbReference>
<dbReference type="GO" id="GO:0005524">
    <property type="term" value="F:ATP binding"/>
    <property type="evidence" value="ECO:0007669"/>
    <property type="project" value="UniProtKB-KW"/>
</dbReference>
<keyword evidence="2 7" id="KW-0812">Transmembrane</keyword>
<keyword evidence="5 7" id="KW-1133">Transmembrane helix</keyword>
<gene>
    <name evidence="10" type="ORF">FM119_07115</name>
</gene>
<dbReference type="SUPFAM" id="SSF52540">
    <property type="entry name" value="P-loop containing nucleoside triphosphate hydrolases"/>
    <property type="match status" value="1"/>
</dbReference>
<feature type="transmembrane region" description="Helical" evidence="7">
    <location>
        <begin position="236"/>
        <end position="260"/>
    </location>
</feature>
<feature type="domain" description="ABC transmembrane type-1" evidence="9">
    <location>
        <begin position="20"/>
        <end position="302"/>
    </location>
</feature>
<evidence type="ECO:0000259" key="9">
    <source>
        <dbReference type="PROSITE" id="PS50929"/>
    </source>
</evidence>
<dbReference type="PANTHER" id="PTHR24221:SF590">
    <property type="entry name" value="COMPONENT LINKED WITH THE ASSEMBLY OF CYTOCHROME' TRANSPORT TRANSMEMBRANE ATP-BINDING PROTEIN ABC TRANSPORTER CYDD-RELATED"/>
    <property type="match status" value="1"/>
</dbReference>
<dbReference type="GO" id="GO:0005886">
    <property type="term" value="C:plasma membrane"/>
    <property type="evidence" value="ECO:0007669"/>
    <property type="project" value="UniProtKB-SubCell"/>
</dbReference>
<dbReference type="PANTHER" id="PTHR24221">
    <property type="entry name" value="ATP-BINDING CASSETTE SUB-FAMILY B"/>
    <property type="match status" value="1"/>
</dbReference>
<dbReference type="InterPro" id="IPR036640">
    <property type="entry name" value="ABC1_TM_sf"/>
</dbReference>
<dbReference type="GO" id="GO:0042883">
    <property type="term" value="P:cysteine transport"/>
    <property type="evidence" value="ECO:0007669"/>
    <property type="project" value="InterPro"/>
</dbReference>
<evidence type="ECO:0000256" key="3">
    <source>
        <dbReference type="ARBA" id="ARBA00022741"/>
    </source>
</evidence>
<dbReference type="SUPFAM" id="SSF90123">
    <property type="entry name" value="ABC transporter transmembrane region"/>
    <property type="match status" value="1"/>
</dbReference>
<feature type="transmembrane region" description="Helical" evidence="7">
    <location>
        <begin position="160"/>
        <end position="180"/>
    </location>
</feature>
<dbReference type="InterPro" id="IPR003439">
    <property type="entry name" value="ABC_transporter-like_ATP-bd"/>
</dbReference>
<dbReference type="PROSITE" id="PS00211">
    <property type="entry name" value="ABC_TRANSPORTER_1"/>
    <property type="match status" value="1"/>
</dbReference>
<feature type="transmembrane region" description="Helical" evidence="7">
    <location>
        <begin position="134"/>
        <end position="154"/>
    </location>
</feature>
<keyword evidence="3" id="KW-0547">Nucleotide-binding</keyword>
<dbReference type="Pfam" id="PF00005">
    <property type="entry name" value="ABC_tran"/>
    <property type="match status" value="1"/>
</dbReference>
<dbReference type="InterPro" id="IPR014216">
    <property type="entry name" value="ABC_transptr_CydD"/>
</dbReference>
<dbReference type="EMBL" id="FUKR01000036">
    <property type="protein sequence ID" value="SJN30341.1"/>
    <property type="molecule type" value="Genomic_DNA"/>
</dbReference>
<keyword evidence="11" id="KW-1185">Reference proteome</keyword>
<dbReference type="OrthoDB" id="9806127at2"/>
<dbReference type="RefSeq" id="WP_087136978.1">
    <property type="nucleotide sequence ID" value="NZ_FUKR01000036.1"/>
</dbReference>
<dbReference type="InterPro" id="IPR003593">
    <property type="entry name" value="AAA+_ATPase"/>
</dbReference>
<evidence type="ECO:0000256" key="6">
    <source>
        <dbReference type="ARBA" id="ARBA00023136"/>
    </source>
</evidence>
<accession>A0A1R4JDT5</accession>
<dbReference type="PROSITE" id="PS50929">
    <property type="entry name" value="ABC_TM1F"/>
    <property type="match status" value="1"/>
</dbReference>
<evidence type="ECO:0000313" key="11">
    <source>
        <dbReference type="Proteomes" id="UP000196778"/>
    </source>
</evidence>
<dbReference type="AlphaFoldDB" id="A0A1R4JDT5"/>
<comment type="subcellular location">
    <subcellularLocation>
        <location evidence="1">Cell membrane</location>
        <topology evidence="1">Multi-pass membrane protein</topology>
    </subcellularLocation>
</comment>
<keyword evidence="6 7" id="KW-0472">Membrane</keyword>
<dbReference type="Gene3D" id="1.20.1560.10">
    <property type="entry name" value="ABC transporter type 1, transmembrane domain"/>
    <property type="match status" value="1"/>
</dbReference>
<sequence>MRPLDPRLLRYAAGARWFFAAGAVLAALQTVLTIAFAWSLSQAIVGVVEGRSLAELRTEILVFAGTTIARLVVTWASGSVSIRGAARVKSELRSRLYRAIGRLGPAWSAGRSSAGLTVLGTRGLDALDDYFGKYLPQLILTVIATPVIVAVMFWQDVLSGVFVVVTLPLIPVFMVLIGWATQSVQRQQWDTLSELSGNYLDVLGGLSTLKSFGRAERQLTRIRVVTERYRVATMKVLRTTFLSGFALELGASLSVALVAVGVGMRLVAGDIGFGPALFVLLLAPEAFLPLRNVGTNFHAAAEGVTASEDVFAILDEAADAADATATAVHPGGGPSSAATAPAGLEFHDVGVSYDGTTVLSGVSARFAPGRVGVLTGPSGSGKSSLISTLLGTVAHDGVLTLDGSPLPSGPGERPWLAWSGQRPGLISGTVADNVSLGEASVDPDRLTRALALAQLDGWDADRECGVAGSLLSGGQAQRVAVARAFYRALRPETRVLVLDEPSSALDHETERRLAASITELAAGGLVVIVASHRRRLRDIADVELALTPAVAKR</sequence>
<organism evidence="10 11">
    <name type="scientific">Mycetocola reblochoni REB411</name>
    <dbReference type="NCBI Taxonomy" id="1255698"/>
    <lineage>
        <taxon>Bacteria</taxon>
        <taxon>Bacillati</taxon>
        <taxon>Actinomycetota</taxon>
        <taxon>Actinomycetes</taxon>
        <taxon>Micrococcales</taxon>
        <taxon>Microbacteriaceae</taxon>
        <taxon>Mycetocola</taxon>
    </lineage>
</organism>
<feature type="transmembrane region" description="Helical" evidence="7">
    <location>
        <begin position="17"/>
        <end position="40"/>
    </location>
</feature>
<evidence type="ECO:0000256" key="7">
    <source>
        <dbReference type="SAM" id="Phobius"/>
    </source>
</evidence>
<dbReference type="CDD" id="cd03228">
    <property type="entry name" value="ABCC_MRP_Like"/>
    <property type="match status" value="1"/>
</dbReference>
<dbReference type="PROSITE" id="PS50893">
    <property type="entry name" value="ABC_TRANSPORTER_2"/>
    <property type="match status" value="1"/>
</dbReference>
<evidence type="ECO:0000256" key="1">
    <source>
        <dbReference type="ARBA" id="ARBA00004651"/>
    </source>
</evidence>
<evidence type="ECO:0000313" key="10">
    <source>
        <dbReference type="EMBL" id="SJN30341.1"/>
    </source>
</evidence>
<dbReference type="GO" id="GO:0140359">
    <property type="term" value="F:ABC-type transporter activity"/>
    <property type="evidence" value="ECO:0007669"/>
    <property type="project" value="InterPro"/>
</dbReference>
<dbReference type="SMART" id="SM00382">
    <property type="entry name" value="AAA"/>
    <property type="match status" value="1"/>
</dbReference>
<dbReference type="InterPro" id="IPR039421">
    <property type="entry name" value="Type_1_exporter"/>
</dbReference>
<dbReference type="InterPro" id="IPR011527">
    <property type="entry name" value="ABC1_TM_dom"/>
</dbReference>
<proteinExistence type="predicted"/>
<evidence type="ECO:0000256" key="5">
    <source>
        <dbReference type="ARBA" id="ARBA00022989"/>
    </source>
</evidence>
<feature type="domain" description="ABC transporter" evidence="8">
    <location>
        <begin position="344"/>
        <end position="553"/>
    </location>
</feature>
<keyword evidence="4 10" id="KW-0067">ATP-binding</keyword>